<keyword evidence="6" id="KW-0547">Nucleotide-binding</keyword>
<dbReference type="SUPFAM" id="SSF47384">
    <property type="entry name" value="Homodimeric domain of signal transducing histidine kinase"/>
    <property type="match status" value="1"/>
</dbReference>
<keyword evidence="7 14" id="KW-0418">Kinase</keyword>
<dbReference type="InterPro" id="IPR005467">
    <property type="entry name" value="His_kinase_dom"/>
</dbReference>
<dbReference type="PRINTS" id="PR00344">
    <property type="entry name" value="BCTRLSENSOR"/>
</dbReference>
<dbReference type="NCBIfam" id="NF046044">
    <property type="entry name" value="PnpS"/>
    <property type="match status" value="1"/>
</dbReference>
<dbReference type="GO" id="GO:0016301">
    <property type="term" value="F:kinase activity"/>
    <property type="evidence" value="ECO:0007669"/>
    <property type="project" value="UniProtKB-KW"/>
</dbReference>
<comment type="caution">
    <text evidence="14">The sequence shown here is derived from an EMBL/GenBank/DDBJ whole genome shotgun (WGS) entry which is preliminary data.</text>
</comment>
<dbReference type="InterPro" id="IPR036097">
    <property type="entry name" value="HisK_dim/P_sf"/>
</dbReference>
<keyword evidence="10 11" id="KW-0472">Membrane</keyword>
<dbReference type="CDD" id="cd00075">
    <property type="entry name" value="HATPase"/>
    <property type="match status" value="1"/>
</dbReference>
<keyword evidence="11" id="KW-0812">Transmembrane</keyword>
<dbReference type="InterPro" id="IPR000014">
    <property type="entry name" value="PAS"/>
</dbReference>
<dbReference type="SMART" id="SM00091">
    <property type="entry name" value="PAS"/>
    <property type="match status" value="1"/>
</dbReference>
<evidence type="ECO:0000256" key="4">
    <source>
        <dbReference type="ARBA" id="ARBA00022553"/>
    </source>
</evidence>
<evidence type="ECO:0000256" key="2">
    <source>
        <dbReference type="ARBA" id="ARBA00004370"/>
    </source>
</evidence>
<feature type="domain" description="Histidine kinase" evidence="12">
    <location>
        <begin position="295"/>
        <end position="512"/>
    </location>
</feature>
<evidence type="ECO:0000256" key="9">
    <source>
        <dbReference type="ARBA" id="ARBA00023012"/>
    </source>
</evidence>
<keyword evidence="11" id="KW-1133">Transmembrane helix</keyword>
<protein>
    <recommendedName>
        <fullName evidence="3">histidine kinase</fullName>
        <ecNumber evidence="3">2.7.13.3</ecNumber>
    </recommendedName>
</protein>
<evidence type="ECO:0000313" key="14">
    <source>
        <dbReference type="EMBL" id="KOS67663.1"/>
    </source>
</evidence>
<organism evidence="14 15">
    <name type="scientific">Lysinibacillus contaminans</name>
    <dbReference type="NCBI Taxonomy" id="1293441"/>
    <lineage>
        <taxon>Bacteria</taxon>
        <taxon>Bacillati</taxon>
        <taxon>Bacillota</taxon>
        <taxon>Bacilli</taxon>
        <taxon>Bacillales</taxon>
        <taxon>Bacillaceae</taxon>
        <taxon>Lysinibacillus</taxon>
    </lineage>
</organism>
<evidence type="ECO:0000256" key="3">
    <source>
        <dbReference type="ARBA" id="ARBA00012438"/>
    </source>
</evidence>
<dbReference type="PROSITE" id="PS50109">
    <property type="entry name" value="HIS_KIN"/>
    <property type="match status" value="1"/>
</dbReference>
<dbReference type="Gene3D" id="3.30.450.20">
    <property type="entry name" value="PAS domain"/>
    <property type="match status" value="1"/>
</dbReference>
<dbReference type="PROSITE" id="PS50112">
    <property type="entry name" value="PAS"/>
    <property type="match status" value="1"/>
</dbReference>
<keyword evidence="15" id="KW-1185">Reference proteome</keyword>
<evidence type="ECO:0000313" key="15">
    <source>
        <dbReference type="Proteomes" id="UP000050668"/>
    </source>
</evidence>
<gene>
    <name evidence="14" type="ORF">AEA09_03220</name>
</gene>
<evidence type="ECO:0000256" key="5">
    <source>
        <dbReference type="ARBA" id="ARBA00022679"/>
    </source>
</evidence>
<evidence type="ECO:0000256" key="10">
    <source>
        <dbReference type="ARBA" id="ARBA00023136"/>
    </source>
</evidence>
<reference evidence="15" key="1">
    <citation type="submission" date="2015-07" db="EMBL/GenBank/DDBJ databases">
        <title>Fjat-14205 dsm 2895.</title>
        <authorList>
            <person name="Liu B."/>
            <person name="Wang J."/>
            <person name="Zhu Y."/>
            <person name="Liu G."/>
            <person name="Chen Q."/>
            <person name="Chen Z."/>
            <person name="Lan J."/>
            <person name="Che J."/>
            <person name="Ge C."/>
            <person name="Shi H."/>
            <person name="Pan Z."/>
            <person name="Liu X."/>
        </authorList>
    </citation>
    <scope>NUCLEOTIDE SEQUENCE [LARGE SCALE GENOMIC DNA]</scope>
    <source>
        <strain evidence="15">DSM 25560</strain>
    </source>
</reference>
<dbReference type="Pfam" id="PF02518">
    <property type="entry name" value="HATPase_c"/>
    <property type="match status" value="1"/>
</dbReference>
<dbReference type="InterPro" id="IPR003594">
    <property type="entry name" value="HATPase_dom"/>
</dbReference>
<dbReference type="InterPro" id="IPR035965">
    <property type="entry name" value="PAS-like_dom_sf"/>
</dbReference>
<feature type="transmembrane region" description="Helical" evidence="11">
    <location>
        <begin position="89"/>
        <end position="107"/>
    </location>
</feature>
<keyword evidence="9" id="KW-0902">Two-component regulatory system</keyword>
<dbReference type="SMART" id="SM00387">
    <property type="entry name" value="HATPase_c"/>
    <property type="match status" value="1"/>
</dbReference>
<dbReference type="EMBL" id="LGRV01000003">
    <property type="protein sequence ID" value="KOS67663.1"/>
    <property type="molecule type" value="Genomic_DNA"/>
</dbReference>
<dbReference type="InterPro" id="IPR050351">
    <property type="entry name" value="BphY/WalK/GraS-like"/>
</dbReference>
<dbReference type="PANTHER" id="PTHR45453">
    <property type="entry name" value="PHOSPHATE REGULON SENSOR PROTEIN PHOR"/>
    <property type="match status" value="1"/>
</dbReference>
<dbReference type="NCBIfam" id="TIGR00229">
    <property type="entry name" value="sensory_box"/>
    <property type="match status" value="1"/>
</dbReference>
<evidence type="ECO:0000256" key="7">
    <source>
        <dbReference type="ARBA" id="ARBA00022777"/>
    </source>
</evidence>
<dbReference type="CDD" id="cd00082">
    <property type="entry name" value="HisKA"/>
    <property type="match status" value="1"/>
</dbReference>
<dbReference type="Gene3D" id="6.10.340.10">
    <property type="match status" value="1"/>
</dbReference>
<dbReference type="Pfam" id="PF00989">
    <property type="entry name" value="PAS"/>
    <property type="match status" value="1"/>
</dbReference>
<dbReference type="Gene3D" id="1.10.287.130">
    <property type="match status" value="1"/>
</dbReference>
<keyword evidence="4" id="KW-0597">Phosphoprotein</keyword>
<dbReference type="Proteomes" id="UP000050668">
    <property type="component" value="Unassembled WGS sequence"/>
</dbReference>
<evidence type="ECO:0000256" key="11">
    <source>
        <dbReference type="SAM" id="Phobius"/>
    </source>
</evidence>
<dbReference type="EC" id="2.7.13.3" evidence="3"/>
<comment type="subcellular location">
    <subcellularLocation>
        <location evidence="2">Membrane</location>
    </subcellularLocation>
</comment>
<dbReference type="SUPFAM" id="SSF55874">
    <property type="entry name" value="ATPase domain of HSP90 chaperone/DNA topoisomerase II/histidine kinase"/>
    <property type="match status" value="1"/>
</dbReference>
<dbReference type="InterPro" id="IPR004358">
    <property type="entry name" value="Sig_transdc_His_kin-like_C"/>
</dbReference>
<keyword evidence="5" id="KW-0808">Transferase</keyword>
<dbReference type="PANTHER" id="PTHR45453:SF1">
    <property type="entry name" value="PHOSPHATE REGULON SENSOR PROTEIN PHOR"/>
    <property type="match status" value="1"/>
</dbReference>
<proteinExistence type="predicted"/>
<dbReference type="SMART" id="SM00388">
    <property type="entry name" value="HisKA"/>
    <property type="match status" value="1"/>
</dbReference>
<keyword evidence="8" id="KW-0067">ATP-binding</keyword>
<feature type="domain" description="PAS" evidence="13">
    <location>
        <begin position="170"/>
        <end position="215"/>
    </location>
</feature>
<dbReference type="InterPro" id="IPR013767">
    <property type="entry name" value="PAS_fold"/>
</dbReference>
<name>A0ABR5JYE0_9BACI</name>
<dbReference type="RefSeq" id="WP_053582471.1">
    <property type="nucleotide sequence ID" value="NZ_LGRV01000003.1"/>
</dbReference>
<evidence type="ECO:0000256" key="8">
    <source>
        <dbReference type="ARBA" id="ARBA00022840"/>
    </source>
</evidence>
<dbReference type="SUPFAM" id="SSF55785">
    <property type="entry name" value="PYP-like sensor domain (PAS domain)"/>
    <property type="match status" value="1"/>
</dbReference>
<comment type="catalytic activity">
    <reaction evidence="1">
        <text>ATP + protein L-histidine = ADP + protein N-phospho-L-histidine.</text>
        <dbReference type="EC" id="2.7.13.3"/>
    </reaction>
</comment>
<dbReference type="Gene3D" id="3.30.565.10">
    <property type="entry name" value="Histidine kinase-like ATPase, C-terminal domain"/>
    <property type="match status" value="1"/>
</dbReference>
<evidence type="ECO:0000256" key="1">
    <source>
        <dbReference type="ARBA" id="ARBA00000085"/>
    </source>
</evidence>
<evidence type="ECO:0000259" key="13">
    <source>
        <dbReference type="PROSITE" id="PS50112"/>
    </source>
</evidence>
<dbReference type="Pfam" id="PF00512">
    <property type="entry name" value="HisKA"/>
    <property type="match status" value="1"/>
</dbReference>
<dbReference type="InterPro" id="IPR003661">
    <property type="entry name" value="HisK_dim/P_dom"/>
</dbReference>
<accession>A0ABR5JYE0</accession>
<evidence type="ECO:0000259" key="12">
    <source>
        <dbReference type="PROSITE" id="PS50109"/>
    </source>
</evidence>
<sequence length="517" mass="58855">MKSMSNRLFLTFMLLLGTILAVLVIVIGQLFPVYLEQYNSQASSAIQEELNKVIEERQIELSEDDKEALFVVQTVGIDEQALSYSHTRLFTLLAILFIIAILLLGIVSRYMIRDFTAPIDNVTETALELAKGNYRARAHENEQERSMPLSHSINILARNLQDITTIREVEEERLKTLIENMGSSLMMIGREGNVSIVNRVFLNRFGMPLEDVKGKVFRTIGLPKSLEQFIDHVFLTEMPYRQQIKMEIQQEYYNNEVYGAPVIGDHGRWLGVVVVMHDITELVRLEQIRKDFVANVSHELRTPITSIKGFSETLLDGAYKDETMLLSFLEIIHKESNRLQMLIQDLLELSKIEQHGFTVNIMPMSLQEVLIRGAELTSPRLDEKNMSFNVDIARDVQVMGDANRIIQIVTNLITNAITYSPEDTVVTIRLKENEEYGILEIEDEGIGIEKNEIPRVFERFYRVDRARSRNSGGTGLGLAIVKHLVEAHNGRILVESEVGKGTKISVSIPKYSTETLI</sequence>
<dbReference type="InterPro" id="IPR036890">
    <property type="entry name" value="HATPase_C_sf"/>
</dbReference>
<evidence type="ECO:0000256" key="6">
    <source>
        <dbReference type="ARBA" id="ARBA00022741"/>
    </source>
</evidence>